<reference evidence="3" key="7">
    <citation type="journal article" date="2014" name="Appl. Microbiol. Biotechnol.">
        <title>Intriguing properties of the angucycline antibiotic auricin and complex regulation of its biosynthesis.</title>
        <authorList>
            <person name="Kormanec J."/>
            <person name="Novakova R."/>
            <person name="Mingyar E."/>
            <person name="Feckova L."/>
        </authorList>
    </citation>
    <scope>NUCLEOTIDE SEQUENCE</scope>
    <source>
        <strain evidence="3">CCM3239</strain>
        <plasmid evidence="3">pSA3239</plasmid>
    </source>
</reference>
<geneLocation type="plasmid" evidence="3">
    <name>pSA3239</name>
</geneLocation>
<dbReference type="SUPFAM" id="SSF56801">
    <property type="entry name" value="Acetyl-CoA synthetase-like"/>
    <property type="match status" value="1"/>
</dbReference>
<reference evidence="3" key="3">
    <citation type="journal article" date="2010" name="Folia Microbiol. (Praha)">
        <title>Identification and characterization of an indigoidine-like gene for a blue pigment biosynthesis in Streptomyces aureofaciens CCM 3239.</title>
        <authorList>
            <person name="Novakova R."/>
            <person name="Odnogova Z."/>
            <person name="Kutas P."/>
            <person name="Feckova L."/>
            <person name="Kormanec J."/>
        </authorList>
    </citation>
    <scope>NUCLEOTIDE SEQUENCE</scope>
    <source>
        <strain evidence="3">CCM3239</strain>
        <plasmid evidence="3">pSA3239</plasmid>
    </source>
</reference>
<dbReference type="InterPro" id="IPR045851">
    <property type="entry name" value="AMP-bd_C_sf"/>
</dbReference>
<protein>
    <submittedName>
        <fullName evidence="3">Long-chain fatty acid-CoA ligase</fullName>
    </submittedName>
</protein>
<reference evidence="3" key="1">
    <citation type="journal article" date="2002" name="Gene">
        <title>Cloning and characterization of a polyketide synthase gene cluster involved in biosynthesis of a proposed angucycline-like polyketide auricin in Streptomyces aureofaciens CCM 3239.</title>
        <authorList>
            <person name="Novakova R."/>
            <person name="Bistakova J."/>
            <person name="Homerova D."/>
            <person name="Rezuchova B."/>
            <person name="Kormanec J."/>
        </authorList>
    </citation>
    <scope>NUCLEOTIDE SEQUENCE</scope>
    <source>
        <strain evidence="3">CCM3239</strain>
        <plasmid evidence="3">pSA3239</plasmid>
    </source>
</reference>
<dbReference type="InterPro" id="IPR025110">
    <property type="entry name" value="AMP-bd_C"/>
</dbReference>
<sequence length="533" mass="58317">MDNRTEDRTLAARAALHARNRPDRPAVICEDRTLTYGQLHRESNRTAHALLDSGLAAGARVGYLGRESEHYYDLALGCAKSGAVLVPVNSRLTAGEVEHVLRDSQAELLFVERQFRQVVDRLRPSLPRLVRIVEMDSDRHVAGGFLDWKRGRPQTEPDPAAAAGFDDPVAQLYTSGTTGLPKGVVLAQRTFFTFIADTRAAGVDWIDWRPEDRGLSCFPGLHTSGFGWFMHSFNAGATTVIMRQFIADEATRLIEHHRITTLWAAPAMLRMMLTERGTTRETFRSLRKVVYSGSPIDRELLLTCIDVLGCELAQGYSSAEAGSFVTCLAPEDHTPDSRVLASAGRVCPGNEVRILDGEGRPLPAGEVGRVVVRSPARFLGYWQLPEVTAQALSGASGEWLSMGDMGHLDADGYLFLVDRVNDTIIVAGQNIYPTEVENALRAHPAVAEVSVYGVPHPDWGEAVRAAVVLRPGAEATPREFLRFMNGRIAGFKIPTGYDIVTALPRNPTGKVLRRVLRERHTQAAASPAPATAA</sequence>
<keyword evidence="3" id="KW-0436">Ligase</keyword>
<dbReference type="InterPro" id="IPR000873">
    <property type="entry name" value="AMP-dep_synth/lig_dom"/>
</dbReference>
<dbReference type="GeneID" id="49388871"/>
<dbReference type="Pfam" id="PF13193">
    <property type="entry name" value="AMP-binding_C"/>
    <property type="match status" value="1"/>
</dbReference>
<reference evidence="3" key="5">
    <citation type="journal article" date="2011" name="Microbiology">
        <title>The role of two SARP family transcriptional regulators in regulation of the auricin gene cluster in Streptomyces aureofaciens CCM 3239.</title>
        <authorList>
            <person name="Novakova R."/>
            <person name="Rehakova A."/>
            <person name="Kutas P."/>
            <person name="Feckova L."/>
            <person name="Kormanec J."/>
        </authorList>
    </citation>
    <scope>NUCLEOTIDE SEQUENCE</scope>
    <source>
        <strain evidence="3">CCM3239</strain>
        <plasmid evidence="3">pSA3239</plasmid>
    </source>
</reference>
<feature type="domain" description="AMP-dependent synthetase/ligase" evidence="1">
    <location>
        <begin position="17"/>
        <end position="382"/>
    </location>
</feature>
<reference evidence="3" key="2">
    <citation type="journal article" date="2005" name="Microbiology">
        <title>Characterization of a regulatory gene essential for the production of the angucycline-like polyketide antibiotic auricin in Streptomyces aureofaciens CCM 3239.</title>
        <authorList>
            <person name="Novakova R."/>
            <person name="Homerova D."/>
            <person name="Feckova L."/>
            <person name="Kormanec J."/>
        </authorList>
    </citation>
    <scope>NUCLEOTIDE SEQUENCE</scope>
    <source>
        <strain evidence="3">CCM3239</strain>
        <plasmid evidence="3">pSA3239</plasmid>
    </source>
</reference>
<dbReference type="GO" id="GO:0031956">
    <property type="term" value="F:medium-chain fatty acid-CoA ligase activity"/>
    <property type="evidence" value="ECO:0007669"/>
    <property type="project" value="TreeGrafter"/>
</dbReference>
<dbReference type="Gene3D" id="3.40.50.12780">
    <property type="entry name" value="N-terminal domain of ligase-like"/>
    <property type="match status" value="1"/>
</dbReference>
<reference evidence="3" key="6">
    <citation type="journal article" date="2013" name="FEMS Microbiol. Lett.">
        <title>The gene cluster aur1 for the angucycline antibiotic auricin is located on a large linear plasmid pSA3239 in Streptomyces aureofaciens CCM 3239.</title>
        <authorList>
            <person name="Novakova R."/>
            <person name="Knirschova R."/>
            <person name="Farkasovsky M."/>
            <person name="Feckova L."/>
            <person name="Rehakova A."/>
            <person name="Mingyar E."/>
            <person name="Kormanec J."/>
        </authorList>
    </citation>
    <scope>NUCLEOTIDE SEQUENCE</scope>
    <source>
        <strain evidence="3">CCM3239</strain>
        <plasmid evidence="3">pSA3239</plasmid>
    </source>
</reference>
<dbReference type="GO" id="GO:0006631">
    <property type="term" value="P:fatty acid metabolic process"/>
    <property type="evidence" value="ECO:0007669"/>
    <property type="project" value="TreeGrafter"/>
</dbReference>
<dbReference type="Pfam" id="PF00501">
    <property type="entry name" value="AMP-binding"/>
    <property type="match status" value="1"/>
</dbReference>
<name>A0A068L7Y2_KITAU</name>
<dbReference type="Gene3D" id="3.30.300.30">
    <property type="match status" value="1"/>
</dbReference>
<accession>A0A068L7Y2</accession>
<proteinExistence type="predicted"/>
<dbReference type="PANTHER" id="PTHR43201:SF32">
    <property type="entry name" value="2-SUCCINYLBENZOATE--COA LIGASE, CHLOROPLASTIC_PEROXISOMAL"/>
    <property type="match status" value="1"/>
</dbReference>
<dbReference type="AlphaFoldDB" id="A0A068L7Y2"/>
<dbReference type="InterPro" id="IPR042099">
    <property type="entry name" value="ANL_N_sf"/>
</dbReference>
<dbReference type="EMBL" id="KJ396772">
    <property type="protein sequence ID" value="AIE41984.1"/>
    <property type="molecule type" value="Genomic_DNA"/>
</dbReference>
<evidence type="ECO:0000313" key="3">
    <source>
        <dbReference type="EMBL" id="AIE41984.1"/>
    </source>
</evidence>
<organism evidence="3">
    <name type="scientific">Kitasatospora aureofaciens</name>
    <name type="common">Streptomyces aureofaciens</name>
    <dbReference type="NCBI Taxonomy" id="1894"/>
    <lineage>
        <taxon>Bacteria</taxon>
        <taxon>Bacillati</taxon>
        <taxon>Actinomycetota</taxon>
        <taxon>Actinomycetes</taxon>
        <taxon>Kitasatosporales</taxon>
        <taxon>Streptomycetaceae</taxon>
        <taxon>Kitasatospora</taxon>
    </lineage>
</organism>
<dbReference type="NCBIfam" id="NF004837">
    <property type="entry name" value="PRK06187.1"/>
    <property type="match status" value="1"/>
</dbReference>
<dbReference type="PANTHER" id="PTHR43201">
    <property type="entry name" value="ACYL-COA SYNTHETASE"/>
    <property type="match status" value="1"/>
</dbReference>
<reference evidence="3" key="8">
    <citation type="journal article" date="2015" name="Appl. Microbiol. Biotechnol.">
        <title>Characterisation of the genes involved in the biosynthesis and attachment of the aminodeoxysugar D-forosamine in the auricin gene cluster of Streptomyces aureofaciens CCM3239.</title>
        <authorList>
            <person name="Bekeova C."/>
            <person name="Rehakova A."/>
            <person name="Feckova L."/>
            <person name="Vlckova S."/>
            <person name="Novakova R."/>
            <person name="Mingyar E."/>
            <person name="Kormanec J."/>
        </authorList>
    </citation>
    <scope>NUCLEOTIDE SEQUENCE</scope>
    <source>
        <strain evidence="3">CCM3239</strain>
        <plasmid evidence="3">pSA3239</plasmid>
    </source>
</reference>
<evidence type="ECO:0000259" key="1">
    <source>
        <dbReference type="Pfam" id="PF00501"/>
    </source>
</evidence>
<feature type="domain" description="AMP-binding enzyme C-terminal" evidence="2">
    <location>
        <begin position="435"/>
        <end position="510"/>
    </location>
</feature>
<evidence type="ECO:0000259" key="2">
    <source>
        <dbReference type="Pfam" id="PF13193"/>
    </source>
</evidence>
<reference evidence="3" key="4">
    <citation type="journal article" date="2010" name="Microbiology">
        <title>The role of the TetR-family transcriptional regulator Aur1R in negative regulation of the auricin gene cluster in Streptomyces aureofaciens CCM 3239.</title>
        <authorList>
            <person name="Novakova R."/>
            <person name="Kutas P."/>
            <person name="Feckova L."/>
            <person name="Kormanec J."/>
        </authorList>
    </citation>
    <scope>NUCLEOTIDE SEQUENCE</scope>
    <source>
        <strain evidence="3">CCM3239</strain>
        <plasmid evidence="3">pSA3239</plasmid>
    </source>
</reference>
<keyword evidence="3" id="KW-0614">Plasmid</keyword>